<dbReference type="InterPro" id="IPR014016">
    <property type="entry name" value="UvrD-like_ATP-bd"/>
</dbReference>
<evidence type="ECO:0000256" key="9">
    <source>
        <dbReference type="ARBA" id="ARBA00034808"/>
    </source>
</evidence>
<evidence type="ECO:0000256" key="1">
    <source>
        <dbReference type="ARBA" id="ARBA00005446"/>
    </source>
</evidence>
<dbReference type="SMART" id="SM00490">
    <property type="entry name" value="HELICc"/>
    <property type="match status" value="1"/>
</dbReference>
<dbReference type="PROSITE" id="PS51198">
    <property type="entry name" value="UVRD_HELICASE_ATP_BIND"/>
    <property type="match status" value="1"/>
</dbReference>
<dbReference type="Pfam" id="PF00271">
    <property type="entry name" value="Helicase_C"/>
    <property type="match status" value="1"/>
</dbReference>
<evidence type="ECO:0000256" key="8">
    <source>
        <dbReference type="ARBA" id="ARBA00034617"/>
    </source>
</evidence>
<evidence type="ECO:0000313" key="14">
    <source>
        <dbReference type="EMBL" id="HIY87785.1"/>
    </source>
</evidence>
<dbReference type="SUPFAM" id="SSF53098">
    <property type="entry name" value="Ribonuclease H-like"/>
    <property type="match status" value="1"/>
</dbReference>
<keyword evidence="5 10" id="KW-0067">ATP-binding</keyword>
<dbReference type="NCBIfam" id="TIGR00614">
    <property type="entry name" value="recQ_fam"/>
    <property type="match status" value="1"/>
</dbReference>
<dbReference type="PROSITE" id="PS51194">
    <property type="entry name" value="HELICASE_CTER"/>
    <property type="match status" value="1"/>
</dbReference>
<keyword evidence="2 10" id="KW-0547">Nucleotide-binding</keyword>
<dbReference type="GO" id="GO:0003677">
    <property type="term" value="F:DNA binding"/>
    <property type="evidence" value="ECO:0007669"/>
    <property type="project" value="UniProtKB-KW"/>
</dbReference>
<protein>
    <recommendedName>
        <fullName evidence="9">DNA 3'-5' helicase</fullName>
        <ecNumber evidence="9">5.6.2.4</ecNumber>
    </recommendedName>
</protein>
<dbReference type="InterPro" id="IPR004589">
    <property type="entry name" value="DNA_helicase_ATP-dep_RecQ"/>
</dbReference>
<dbReference type="PANTHER" id="PTHR13710">
    <property type="entry name" value="DNA HELICASE RECQ FAMILY MEMBER"/>
    <property type="match status" value="1"/>
</dbReference>
<dbReference type="InterPro" id="IPR027417">
    <property type="entry name" value="P-loop_NTPase"/>
</dbReference>
<dbReference type="Pfam" id="PF13245">
    <property type="entry name" value="AAA_19"/>
    <property type="match status" value="1"/>
</dbReference>
<keyword evidence="7" id="KW-0413">Isomerase</keyword>
<dbReference type="Gene3D" id="3.40.50.300">
    <property type="entry name" value="P-loop containing nucleotide triphosphate hydrolases"/>
    <property type="match status" value="5"/>
</dbReference>
<dbReference type="InterPro" id="IPR012337">
    <property type="entry name" value="RNaseH-like_sf"/>
</dbReference>
<evidence type="ECO:0000256" key="5">
    <source>
        <dbReference type="ARBA" id="ARBA00022840"/>
    </source>
</evidence>
<dbReference type="PROSITE" id="PS51192">
    <property type="entry name" value="HELICASE_ATP_BIND_1"/>
    <property type="match status" value="1"/>
</dbReference>
<keyword evidence="4 10" id="KW-0347">Helicase</keyword>
<feature type="domain" description="UvrD-like helicase ATP-binding" evidence="13">
    <location>
        <begin position="1044"/>
        <end position="1539"/>
    </location>
</feature>
<dbReference type="GO" id="GO:0005524">
    <property type="term" value="F:ATP binding"/>
    <property type="evidence" value="ECO:0007669"/>
    <property type="project" value="UniProtKB-UniRule"/>
</dbReference>
<dbReference type="GO" id="GO:0009378">
    <property type="term" value="F:four-way junction helicase activity"/>
    <property type="evidence" value="ECO:0007669"/>
    <property type="project" value="TreeGrafter"/>
</dbReference>
<dbReference type="Pfam" id="PF13361">
    <property type="entry name" value="UvrD_C"/>
    <property type="match status" value="2"/>
</dbReference>
<proteinExistence type="inferred from homology"/>
<dbReference type="Proteomes" id="UP000886851">
    <property type="component" value="Unassembled WGS sequence"/>
</dbReference>
<dbReference type="InterPro" id="IPR001650">
    <property type="entry name" value="Helicase_C-like"/>
</dbReference>
<dbReference type="EMBL" id="DXCV01000030">
    <property type="protein sequence ID" value="HIY87785.1"/>
    <property type="molecule type" value="Genomic_DNA"/>
</dbReference>
<feature type="binding site" evidence="10">
    <location>
        <begin position="1065"/>
        <end position="1072"/>
    </location>
    <ligand>
        <name>ATP</name>
        <dbReference type="ChEBI" id="CHEBI:30616"/>
    </ligand>
</feature>
<dbReference type="SUPFAM" id="SSF52540">
    <property type="entry name" value="P-loop containing nucleoside triphosphate hydrolases"/>
    <property type="match status" value="2"/>
</dbReference>
<organism evidence="14 15">
    <name type="scientific">Candidatus Bacteroides pullicola</name>
    <dbReference type="NCBI Taxonomy" id="2838475"/>
    <lineage>
        <taxon>Bacteria</taxon>
        <taxon>Pseudomonadati</taxon>
        <taxon>Bacteroidota</taxon>
        <taxon>Bacteroidia</taxon>
        <taxon>Bacteroidales</taxon>
        <taxon>Bacteroidaceae</taxon>
        <taxon>Bacteroides</taxon>
    </lineage>
</organism>
<name>A0A9D1ZGK9_9BACE</name>
<dbReference type="GO" id="GO:0006281">
    <property type="term" value="P:DNA repair"/>
    <property type="evidence" value="ECO:0007669"/>
    <property type="project" value="TreeGrafter"/>
</dbReference>
<dbReference type="CDD" id="cd17920">
    <property type="entry name" value="DEXHc_RecQ"/>
    <property type="match status" value="1"/>
</dbReference>
<dbReference type="GO" id="GO:0006310">
    <property type="term" value="P:DNA recombination"/>
    <property type="evidence" value="ECO:0007669"/>
    <property type="project" value="InterPro"/>
</dbReference>
<evidence type="ECO:0000256" key="6">
    <source>
        <dbReference type="ARBA" id="ARBA00023125"/>
    </source>
</evidence>
<dbReference type="SMART" id="SM00487">
    <property type="entry name" value="DEXDc"/>
    <property type="match status" value="1"/>
</dbReference>
<dbReference type="InterPro" id="IPR014001">
    <property type="entry name" value="Helicase_ATP-bd"/>
</dbReference>
<gene>
    <name evidence="14" type="ORF">H9824_03645</name>
</gene>
<reference evidence="14" key="1">
    <citation type="journal article" date="2021" name="PeerJ">
        <title>Extensive microbial diversity within the chicken gut microbiome revealed by metagenomics and culture.</title>
        <authorList>
            <person name="Gilroy R."/>
            <person name="Ravi A."/>
            <person name="Getino M."/>
            <person name="Pursley I."/>
            <person name="Horton D.L."/>
            <person name="Alikhan N.F."/>
            <person name="Baker D."/>
            <person name="Gharbi K."/>
            <person name="Hall N."/>
            <person name="Watson M."/>
            <person name="Adriaenssens E.M."/>
            <person name="Foster-Nyarko E."/>
            <person name="Jarju S."/>
            <person name="Secka A."/>
            <person name="Antonio M."/>
            <person name="Oren A."/>
            <person name="Chaudhuri R.R."/>
            <person name="La Ragione R."/>
            <person name="Hildebrand F."/>
            <person name="Pallen M.J."/>
        </authorList>
    </citation>
    <scope>NUCLEOTIDE SEQUENCE</scope>
    <source>
        <strain evidence="14">Gambia2-208</strain>
    </source>
</reference>
<keyword evidence="3 10" id="KW-0378">Hydrolase</keyword>
<evidence type="ECO:0000259" key="12">
    <source>
        <dbReference type="PROSITE" id="PS51194"/>
    </source>
</evidence>
<dbReference type="GO" id="GO:0043590">
    <property type="term" value="C:bacterial nucleoid"/>
    <property type="evidence" value="ECO:0007669"/>
    <property type="project" value="TreeGrafter"/>
</dbReference>
<evidence type="ECO:0000256" key="4">
    <source>
        <dbReference type="ARBA" id="ARBA00022806"/>
    </source>
</evidence>
<feature type="domain" description="Helicase ATP-binding" evidence="11">
    <location>
        <begin position="270"/>
        <end position="450"/>
    </location>
</feature>
<evidence type="ECO:0000256" key="2">
    <source>
        <dbReference type="ARBA" id="ARBA00022741"/>
    </source>
</evidence>
<comment type="caution">
    <text evidence="14">The sequence shown here is derived from an EMBL/GenBank/DDBJ whole genome shotgun (WGS) entry which is preliminary data.</text>
</comment>
<keyword evidence="6" id="KW-0238">DNA-binding</keyword>
<evidence type="ECO:0000256" key="7">
    <source>
        <dbReference type="ARBA" id="ARBA00023235"/>
    </source>
</evidence>
<dbReference type="GO" id="GO:0005737">
    <property type="term" value="C:cytoplasm"/>
    <property type="evidence" value="ECO:0007669"/>
    <property type="project" value="TreeGrafter"/>
</dbReference>
<evidence type="ECO:0000313" key="15">
    <source>
        <dbReference type="Proteomes" id="UP000886851"/>
    </source>
</evidence>
<dbReference type="EC" id="5.6.2.4" evidence="9"/>
<dbReference type="GO" id="GO:0043138">
    <property type="term" value="F:3'-5' DNA helicase activity"/>
    <property type="evidence" value="ECO:0007669"/>
    <property type="project" value="UniProtKB-EC"/>
</dbReference>
<dbReference type="InterPro" id="IPR014017">
    <property type="entry name" value="DNA_helicase_UvrD-like_C"/>
</dbReference>
<dbReference type="GO" id="GO:0016787">
    <property type="term" value="F:hydrolase activity"/>
    <property type="evidence" value="ECO:0007669"/>
    <property type="project" value="UniProtKB-UniRule"/>
</dbReference>
<accession>A0A9D1ZGK9</accession>
<evidence type="ECO:0000259" key="11">
    <source>
        <dbReference type="PROSITE" id="PS51192"/>
    </source>
</evidence>
<dbReference type="CDD" id="cd17932">
    <property type="entry name" value="DEXQc_UvrD"/>
    <property type="match status" value="1"/>
</dbReference>
<dbReference type="InterPro" id="IPR011545">
    <property type="entry name" value="DEAD/DEAH_box_helicase_dom"/>
</dbReference>
<evidence type="ECO:0000256" key="10">
    <source>
        <dbReference type="PROSITE-ProRule" id="PRU00560"/>
    </source>
</evidence>
<dbReference type="Pfam" id="PF00270">
    <property type="entry name" value="DEAD"/>
    <property type="match status" value="1"/>
</dbReference>
<sequence length="1597" mass="184013">MMNTPRYALIDVEVGLKDHKIHDIGALRDDNAVYHKASKKELFEFLNGVDYICGHNIIHHDAKYLFADEACHWQLVDTLYLSPLLFPERPYHRLVKDDKLVSEQMNNPVNDCEKARDLLLDESTCWHSLPEGKRRMFASLLKDKVEFKGFLSMMKAEYAEDNLTELIEKLYEGKICRHAYLDQIIEQYPCELAYALALIDTTDYRSVTPQWVLHNYPEVEYIVKQLRHTRCKEGCPYCNAQLNIHHHLKAFFGYDQFRTYEGEPLQEQAAQAALDGKSLLAIFPTGGGKSLTFQLPALMEGRTQHGLTVVISPLQSLMKDQVDNLAEKGITDAVTINGLLDPITRALAIQRVQNGEASLLYIAPEMLRSKTIEKILMARHIVRFVIDEAHCFSSWGQDFRVDYLYIGKFIQEYQQKKRCKYAIPVSCFTATAKQKVVQDICDYFKQTLNLDLELFASAASRTNLRYSVLHTETDEEKYVILRKLVAGSDCPTIVYVSRTKRTQEIAAKLTRDGYKALPFNGKMDADEKVANQDAFMNDEVRIIVATSAFGMGVDKKDIGLVVHYDISDSLENYVQEAGRAGRDPGLNARCYVLYNDGDLDKHFILLNQSKLSISEIQQVWKAVKDLTKQRRKLYCSALEIARQAGWDDSVSDIETRVRTALAALEQSGYLTRGNNVPHVYATGITVKDMEEARQRLSASLLFDNEEKEKAVRVIKSLISKKYIAKAQDAEAESRIDYLADILGLKKYDIISVVERMRQEGILADSKDISAYLTDAGDSERKSRILLDQFAKLERYILNHIPDESLRISCKQLNDNAMNDGIISSTEKKIRTLLYFLTITGYTRKKEYVAHYMEISLQTDTDSIIKRFEKRLEICRFAVEWLYKFVAHDKDYSPDKAIQFSVVELFNQIKSGAHSLFGSFDSLQLEDVEEALLYLSKIGALKLEGGFLVIYNAMEIQRLKDSRSRYKLDDYHMLDEFYKQKIQQIHIVGEYANLMVKDYNAALQYVRDYFQMDYKKFVAKYFKGERIKEIQRNLTPMKYKQLFERLSKRQMEIISDKDSSCIVVAAGPGSGKTLVLVHKLASLLLLEDVKHEQLLMLTFSRAAATEFKQRLMKLIGNAAHFVEIKTFHSYCFDLLGRIGNLEEAKNVVGKAADMIHQGEVEPNKIGKTVLVIDEAQDMGSEEYALVKALMDNNEDMRVIIVGDDDQNIYEFRGSNSRYMFQLSQSPHSRLIEMTENYRSTRHLVNFANWFARNINQRMKNMPILSMRAEDGWVGVTRHSSENMYLPLANELIHQRREGTTCVLTQTNEEAVIMAAFLQNQGINSKLIQSMDGFRFWKMAEMRYFLKCIDKWVDTPLIPEKLWEKAKHKTFSKYKESSSLPYVKRCIELFEQTNRTIYTSDFKDFVYESSLEDFCDVTGADVVVSTIHKAKGREFDDVYMLITDNYHKNDTLTRRYYVGITRAKKRLFIHTNGNLFDYPDADQYTIDTNQYAIPQEIKLQLTHKDVYLDFFKERKQEVLSLKGGDPLIYQDFILYDTGRRPVAKLSAKMQQTLLYWKGKGYEVKSASVRFIVAWKPKDAPKEGQEIAVLLTDLTLIAPE</sequence>
<dbReference type="GO" id="GO:0030894">
    <property type="term" value="C:replisome"/>
    <property type="evidence" value="ECO:0007669"/>
    <property type="project" value="TreeGrafter"/>
</dbReference>
<evidence type="ECO:0000256" key="3">
    <source>
        <dbReference type="ARBA" id="ARBA00022801"/>
    </source>
</evidence>
<comment type="similarity">
    <text evidence="1">Belongs to the helicase family. RecQ subfamily.</text>
</comment>
<evidence type="ECO:0000259" key="13">
    <source>
        <dbReference type="PROSITE" id="PS51198"/>
    </source>
</evidence>
<feature type="domain" description="Helicase C-terminal" evidence="12">
    <location>
        <begin position="473"/>
        <end position="627"/>
    </location>
</feature>
<dbReference type="PANTHER" id="PTHR13710:SF105">
    <property type="entry name" value="ATP-DEPENDENT DNA HELICASE Q1"/>
    <property type="match status" value="1"/>
</dbReference>
<comment type="catalytic activity">
    <reaction evidence="8">
        <text>Couples ATP hydrolysis with the unwinding of duplex DNA by translocating in the 3'-5' direction.</text>
        <dbReference type="EC" id="5.6.2.4"/>
    </reaction>
</comment>
<reference evidence="14" key="2">
    <citation type="submission" date="2021-04" db="EMBL/GenBank/DDBJ databases">
        <authorList>
            <person name="Gilroy R."/>
        </authorList>
    </citation>
    <scope>NUCLEOTIDE SEQUENCE</scope>
    <source>
        <strain evidence="14">Gambia2-208</strain>
    </source>
</reference>